<evidence type="ECO:0000313" key="2">
    <source>
        <dbReference type="Proteomes" id="UP000197097"/>
    </source>
</evidence>
<dbReference type="EMBL" id="NISJ01000015">
    <property type="protein sequence ID" value="OWQ91645.1"/>
    <property type="molecule type" value="Genomic_DNA"/>
</dbReference>
<proteinExistence type="predicted"/>
<dbReference type="Proteomes" id="UP000197097">
    <property type="component" value="Unassembled WGS sequence"/>
</dbReference>
<organism evidence="1 2">
    <name type="scientific">Sphingopyxis witflariensis</name>
    <dbReference type="NCBI Taxonomy" id="173675"/>
    <lineage>
        <taxon>Bacteria</taxon>
        <taxon>Pseudomonadati</taxon>
        <taxon>Pseudomonadota</taxon>
        <taxon>Alphaproteobacteria</taxon>
        <taxon>Sphingomonadales</taxon>
        <taxon>Sphingomonadaceae</taxon>
        <taxon>Sphingopyxis</taxon>
    </lineage>
</organism>
<keyword evidence="2" id="KW-1185">Reference proteome</keyword>
<gene>
    <name evidence="1" type="ORF">CDQ91_19025</name>
</gene>
<name>A0A246JG89_9SPHN</name>
<comment type="caution">
    <text evidence="1">The sequence shown here is derived from an EMBL/GenBank/DDBJ whole genome shotgun (WGS) entry which is preliminary data.</text>
</comment>
<accession>A0A246JG89</accession>
<protein>
    <submittedName>
        <fullName evidence="1">Uncharacterized protein</fullName>
    </submittedName>
</protein>
<dbReference type="AlphaFoldDB" id="A0A246JG89"/>
<evidence type="ECO:0000313" key="1">
    <source>
        <dbReference type="EMBL" id="OWQ91645.1"/>
    </source>
</evidence>
<sequence length="68" mass="7459">MASTAPTGFCRAYDIAEMILLDPRACVRMSIDILQLAAQLSPDLDPVSLAECQSRAKIAWRSHYSMSA</sequence>
<reference evidence="1 2" key="1">
    <citation type="journal article" date="2002" name="Int. J. Syst. Evol. Microbiol.">
        <title>Sphingopyxis witflariensis sp. nov., isolated from activated sludge.</title>
        <authorList>
            <person name="Kampfer P."/>
            <person name="Witzenberger R."/>
            <person name="Denner E.B."/>
            <person name="Busse H.J."/>
            <person name="Neef A."/>
        </authorList>
    </citation>
    <scope>NUCLEOTIDE SEQUENCE [LARGE SCALE GENOMIC DNA]</scope>
    <source>
        <strain evidence="1 2">DSM 14551</strain>
    </source>
</reference>